<dbReference type="InterPro" id="IPR036236">
    <property type="entry name" value="Znf_C2H2_sf"/>
</dbReference>
<dbReference type="SUPFAM" id="SSF57667">
    <property type="entry name" value="beta-beta-alpha zinc fingers"/>
    <property type="match status" value="1"/>
</dbReference>
<dbReference type="InterPro" id="IPR044299">
    <property type="entry name" value="GIS3/ZFP5/ZFP6"/>
</dbReference>
<keyword evidence="1" id="KW-0479">Metal-binding</keyword>
<proteinExistence type="predicted"/>
<evidence type="ECO:0000259" key="3">
    <source>
        <dbReference type="PROSITE" id="PS50157"/>
    </source>
</evidence>
<keyword evidence="1" id="KW-0863">Zinc-finger</keyword>
<dbReference type="AlphaFoldDB" id="A0AAV6XS66"/>
<dbReference type="GO" id="GO:0008270">
    <property type="term" value="F:zinc ion binding"/>
    <property type="evidence" value="ECO:0007669"/>
    <property type="project" value="UniProtKB-KW"/>
</dbReference>
<reference evidence="4" key="1">
    <citation type="submission" date="2019-10" db="EMBL/GenBank/DDBJ databases">
        <authorList>
            <person name="Zhang R."/>
            <person name="Pan Y."/>
            <person name="Wang J."/>
            <person name="Ma R."/>
            <person name="Yu S."/>
        </authorList>
    </citation>
    <scope>NUCLEOTIDE SEQUENCE</scope>
    <source>
        <strain evidence="4">LA-IB0</strain>
        <tissue evidence="4">Leaf</tissue>
    </source>
</reference>
<evidence type="ECO:0000256" key="2">
    <source>
        <dbReference type="SAM" id="MobiDB-lite"/>
    </source>
</evidence>
<dbReference type="GO" id="GO:0000976">
    <property type="term" value="F:transcription cis-regulatory region binding"/>
    <property type="evidence" value="ECO:0007669"/>
    <property type="project" value="TreeGrafter"/>
</dbReference>
<sequence>MEINSISSSSSHTTKSSSEKKKRTLKLFGIELDHSHDPSQIYEPESDESVHSTAASTAVTANPCSGGGAQLLEDKKFVCQYCFKAFSNSQALGGHQNAHKKERLMKKKNYKNLFFNDCEQYETVISFRSCGPDREMKSDDQMLRWYGGVAAGDCCPFEENYLEKFSLTNIGERLRDKSRARISCNKRNVKKNCIRKGLDLKLGLGLHPTI</sequence>
<dbReference type="PANTHER" id="PTHR46353">
    <property type="entry name" value="ZINC FINGER PROTEIN 5"/>
    <property type="match status" value="1"/>
</dbReference>
<feature type="region of interest" description="Disordered" evidence="2">
    <location>
        <begin position="1"/>
        <end position="21"/>
    </location>
</feature>
<dbReference type="GO" id="GO:0010090">
    <property type="term" value="P:trichome morphogenesis"/>
    <property type="evidence" value="ECO:0007669"/>
    <property type="project" value="InterPro"/>
</dbReference>
<organism evidence="4 5">
    <name type="scientific">Buddleja alternifolia</name>
    <dbReference type="NCBI Taxonomy" id="168488"/>
    <lineage>
        <taxon>Eukaryota</taxon>
        <taxon>Viridiplantae</taxon>
        <taxon>Streptophyta</taxon>
        <taxon>Embryophyta</taxon>
        <taxon>Tracheophyta</taxon>
        <taxon>Spermatophyta</taxon>
        <taxon>Magnoliopsida</taxon>
        <taxon>eudicotyledons</taxon>
        <taxon>Gunneridae</taxon>
        <taxon>Pentapetalae</taxon>
        <taxon>asterids</taxon>
        <taxon>lamiids</taxon>
        <taxon>Lamiales</taxon>
        <taxon>Scrophulariaceae</taxon>
        <taxon>Buddlejeae</taxon>
        <taxon>Buddleja</taxon>
    </lineage>
</organism>
<protein>
    <recommendedName>
        <fullName evidence="3">C2H2-type domain-containing protein</fullName>
    </recommendedName>
</protein>
<dbReference type="GO" id="GO:0009740">
    <property type="term" value="P:gibberellic acid mediated signaling pathway"/>
    <property type="evidence" value="ECO:0007669"/>
    <property type="project" value="TreeGrafter"/>
</dbReference>
<accession>A0AAV6XS66</accession>
<comment type="caution">
    <text evidence="4">The sequence shown here is derived from an EMBL/GenBank/DDBJ whole genome shotgun (WGS) entry which is preliminary data.</text>
</comment>
<dbReference type="InterPro" id="IPR013087">
    <property type="entry name" value="Znf_C2H2_type"/>
</dbReference>
<feature type="compositionally biased region" description="Low complexity" evidence="2">
    <location>
        <begin position="1"/>
        <end position="16"/>
    </location>
</feature>
<feature type="domain" description="C2H2-type" evidence="3">
    <location>
        <begin position="77"/>
        <end position="104"/>
    </location>
</feature>
<evidence type="ECO:0000313" key="4">
    <source>
        <dbReference type="EMBL" id="KAG8383149.1"/>
    </source>
</evidence>
<evidence type="ECO:0000313" key="5">
    <source>
        <dbReference type="Proteomes" id="UP000826271"/>
    </source>
</evidence>
<dbReference type="GO" id="GO:0005634">
    <property type="term" value="C:nucleus"/>
    <property type="evidence" value="ECO:0007669"/>
    <property type="project" value="TreeGrafter"/>
</dbReference>
<dbReference type="Proteomes" id="UP000826271">
    <property type="component" value="Unassembled WGS sequence"/>
</dbReference>
<keyword evidence="1" id="KW-0862">Zinc</keyword>
<dbReference type="PANTHER" id="PTHR46353:SF23">
    <property type="entry name" value="C2H2 ZINC FINGER-CONTAINING PROTEIN-RELATED"/>
    <property type="match status" value="1"/>
</dbReference>
<dbReference type="PROSITE" id="PS00028">
    <property type="entry name" value="ZINC_FINGER_C2H2_1"/>
    <property type="match status" value="1"/>
</dbReference>
<dbReference type="PROSITE" id="PS50157">
    <property type="entry name" value="ZINC_FINGER_C2H2_2"/>
    <property type="match status" value="1"/>
</dbReference>
<dbReference type="EMBL" id="WHWC01000005">
    <property type="protein sequence ID" value="KAG8383149.1"/>
    <property type="molecule type" value="Genomic_DNA"/>
</dbReference>
<evidence type="ECO:0000256" key="1">
    <source>
        <dbReference type="PROSITE-ProRule" id="PRU00042"/>
    </source>
</evidence>
<dbReference type="Gene3D" id="3.30.160.60">
    <property type="entry name" value="Classic Zinc Finger"/>
    <property type="match status" value="1"/>
</dbReference>
<name>A0AAV6XS66_9LAMI</name>
<keyword evidence="5" id="KW-1185">Reference proteome</keyword>
<dbReference type="GO" id="GO:0009736">
    <property type="term" value="P:cytokinin-activated signaling pathway"/>
    <property type="evidence" value="ECO:0007669"/>
    <property type="project" value="TreeGrafter"/>
</dbReference>
<dbReference type="GO" id="GO:0003700">
    <property type="term" value="F:DNA-binding transcription factor activity"/>
    <property type="evidence" value="ECO:0007669"/>
    <property type="project" value="TreeGrafter"/>
</dbReference>
<gene>
    <name evidence="4" type="ORF">BUALT_Bualt05G0154600</name>
</gene>